<dbReference type="GO" id="GO:0005524">
    <property type="term" value="F:ATP binding"/>
    <property type="evidence" value="ECO:0007669"/>
    <property type="project" value="UniProtKB-KW"/>
</dbReference>
<dbReference type="Proteomes" id="UP000574690">
    <property type="component" value="Unassembled WGS sequence"/>
</dbReference>
<proteinExistence type="inferred from homology"/>
<dbReference type="InterPro" id="IPR003593">
    <property type="entry name" value="AAA+_ATPase"/>
</dbReference>
<evidence type="ECO:0000313" key="7">
    <source>
        <dbReference type="Proteomes" id="UP000574690"/>
    </source>
</evidence>
<dbReference type="PANTHER" id="PTHR42734:SF5">
    <property type="entry name" value="IRON TRANSPORT SYSTEM ATP-BINDING PROTEIN HI_0361-RELATED"/>
    <property type="match status" value="1"/>
</dbReference>
<reference evidence="6 7" key="1">
    <citation type="submission" date="2020-05" db="EMBL/GenBank/DDBJ databases">
        <title>DNA-SIP metagenomic assembled genomes.</title>
        <authorList>
            <person name="Yu J."/>
        </authorList>
    </citation>
    <scope>NUCLEOTIDE SEQUENCE [LARGE SCALE GENOMIC DNA]</scope>
    <source>
        <strain evidence="6">Bin5.27</strain>
    </source>
</reference>
<dbReference type="Pfam" id="PF00005">
    <property type="entry name" value="ABC_tran"/>
    <property type="match status" value="1"/>
</dbReference>
<dbReference type="InterPro" id="IPR047748">
    <property type="entry name" value="AztA-like"/>
</dbReference>
<dbReference type="PROSITE" id="PS50893">
    <property type="entry name" value="ABC_TRANSPORTER_2"/>
    <property type="match status" value="1"/>
</dbReference>
<evidence type="ECO:0000256" key="1">
    <source>
        <dbReference type="ARBA" id="ARBA00005417"/>
    </source>
</evidence>
<evidence type="ECO:0000259" key="5">
    <source>
        <dbReference type="PROSITE" id="PS50893"/>
    </source>
</evidence>
<name>A0A850BZP9_9ACTN</name>
<comment type="caution">
    <text evidence="6">The sequence shown here is derived from an EMBL/GenBank/DDBJ whole genome shotgun (WGS) entry which is preliminary data.</text>
</comment>
<dbReference type="InterPro" id="IPR003439">
    <property type="entry name" value="ABC_transporter-like_ATP-bd"/>
</dbReference>
<organism evidence="6 7">
    <name type="scientific">Glycomyces artemisiae</name>
    <dbReference type="NCBI Taxonomy" id="1076443"/>
    <lineage>
        <taxon>Bacteria</taxon>
        <taxon>Bacillati</taxon>
        <taxon>Actinomycetota</taxon>
        <taxon>Actinomycetes</taxon>
        <taxon>Glycomycetales</taxon>
        <taxon>Glycomycetaceae</taxon>
        <taxon>Glycomyces</taxon>
    </lineage>
</organism>
<dbReference type="InterPro" id="IPR027417">
    <property type="entry name" value="P-loop_NTPase"/>
</dbReference>
<evidence type="ECO:0000256" key="2">
    <source>
        <dbReference type="ARBA" id="ARBA00022448"/>
    </source>
</evidence>
<dbReference type="SMART" id="SM00382">
    <property type="entry name" value="AAA"/>
    <property type="match status" value="1"/>
</dbReference>
<evidence type="ECO:0000256" key="4">
    <source>
        <dbReference type="ARBA" id="ARBA00022840"/>
    </source>
</evidence>
<dbReference type="InterPro" id="IPR050153">
    <property type="entry name" value="Metal_Ion_Import_ABC"/>
</dbReference>
<keyword evidence="2" id="KW-0813">Transport</keyword>
<dbReference type="InterPro" id="IPR017871">
    <property type="entry name" value="ABC_transporter-like_CS"/>
</dbReference>
<dbReference type="Gene3D" id="3.40.50.300">
    <property type="entry name" value="P-loop containing nucleotide triphosphate hydrolases"/>
    <property type="match status" value="1"/>
</dbReference>
<dbReference type="GO" id="GO:0016887">
    <property type="term" value="F:ATP hydrolysis activity"/>
    <property type="evidence" value="ECO:0007669"/>
    <property type="project" value="InterPro"/>
</dbReference>
<dbReference type="PANTHER" id="PTHR42734">
    <property type="entry name" value="METAL TRANSPORT SYSTEM ATP-BINDING PROTEIN TM_0124-RELATED"/>
    <property type="match status" value="1"/>
</dbReference>
<keyword evidence="4 6" id="KW-0067">ATP-binding</keyword>
<sequence length="200" mass="21040">MSAAIELDGVSARHGAATVLHDVTIAVPLHRITAVTGHNGSGKSTLLGVLAGVHPPASGSLRRSHSGRAAFVVQRSEAADALPITVRQTVAMGRWAHRGPWRRLTRDDRSIVDHCMDRLGVADLAARRLGTLSGGQRQRVLLAQGLAQQSDLLILDEPSTGLDAAAKDAITAVLAEERARGTTIVHATHDPADAAEADHH</sequence>
<comment type="similarity">
    <text evidence="1">Belongs to the ABC transporter superfamily.</text>
</comment>
<feature type="domain" description="ABC transporter" evidence="5">
    <location>
        <begin position="5"/>
        <end position="200"/>
    </location>
</feature>
<dbReference type="AlphaFoldDB" id="A0A850BZP9"/>
<evidence type="ECO:0000256" key="3">
    <source>
        <dbReference type="ARBA" id="ARBA00022741"/>
    </source>
</evidence>
<protein>
    <submittedName>
        <fullName evidence="6">Metal ABC transporter ATP-binding protein</fullName>
    </submittedName>
</protein>
<keyword evidence="3" id="KW-0547">Nucleotide-binding</keyword>
<accession>A0A850BZP9</accession>
<gene>
    <name evidence="6" type="ORF">HOQ43_04010</name>
</gene>
<evidence type="ECO:0000313" key="6">
    <source>
        <dbReference type="EMBL" id="NUQ87615.1"/>
    </source>
</evidence>
<dbReference type="NCBIfam" id="NF040873">
    <property type="entry name" value="AztA"/>
    <property type="match status" value="1"/>
</dbReference>
<feature type="non-terminal residue" evidence="6">
    <location>
        <position position="200"/>
    </location>
</feature>
<dbReference type="PROSITE" id="PS00211">
    <property type="entry name" value="ABC_TRANSPORTER_1"/>
    <property type="match status" value="1"/>
</dbReference>
<dbReference type="SUPFAM" id="SSF52540">
    <property type="entry name" value="P-loop containing nucleoside triphosphate hydrolases"/>
    <property type="match status" value="1"/>
</dbReference>
<dbReference type="EMBL" id="JABFXE010000171">
    <property type="protein sequence ID" value="NUQ87615.1"/>
    <property type="molecule type" value="Genomic_DNA"/>
</dbReference>